<evidence type="ECO:0000313" key="2">
    <source>
        <dbReference type="EMBL" id="OWF42867.1"/>
    </source>
</evidence>
<dbReference type="Proteomes" id="UP000242188">
    <property type="component" value="Unassembled WGS sequence"/>
</dbReference>
<proteinExistence type="predicted"/>
<keyword evidence="1" id="KW-0732">Signal</keyword>
<keyword evidence="3" id="KW-1185">Reference proteome</keyword>
<comment type="caution">
    <text evidence="2">The sequence shown here is derived from an EMBL/GenBank/DDBJ whole genome shotgun (WGS) entry which is preliminary data.</text>
</comment>
<accession>A0A210Q299</accession>
<dbReference type="AlphaFoldDB" id="A0A210Q299"/>
<reference evidence="2 3" key="1">
    <citation type="journal article" date="2017" name="Nat. Ecol. Evol.">
        <title>Scallop genome provides insights into evolution of bilaterian karyotype and development.</title>
        <authorList>
            <person name="Wang S."/>
            <person name="Zhang J."/>
            <person name="Jiao W."/>
            <person name="Li J."/>
            <person name="Xun X."/>
            <person name="Sun Y."/>
            <person name="Guo X."/>
            <person name="Huan P."/>
            <person name="Dong B."/>
            <person name="Zhang L."/>
            <person name="Hu X."/>
            <person name="Sun X."/>
            <person name="Wang J."/>
            <person name="Zhao C."/>
            <person name="Wang Y."/>
            <person name="Wang D."/>
            <person name="Huang X."/>
            <person name="Wang R."/>
            <person name="Lv J."/>
            <person name="Li Y."/>
            <person name="Zhang Z."/>
            <person name="Liu B."/>
            <person name="Lu W."/>
            <person name="Hui Y."/>
            <person name="Liang J."/>
            <person name="Zhou Z."/>
            <person name="Hou R."/>
            <person name="Li X."/>
            <person name="Liu Y."/>
            <person name="Li H."/>
            <person name="Ning X."/>
            <person name="Lin Y."/>
            <person name="Zhao L."/>
            <person name="Xing Q."/>
            <person name="Dou J."/>
            <person name="Li Y."/>
            <person name="Mao J."/>
            <person name="Guo H."/>
            <person name="Dou H."/>
            <person name="Li T."/>
            <person name="Mu C."/>
            <person name="Jiang W."/>
            <person name="Fu Q."/>
            <person name="Fu X."/>
            <person name="Miao Y."/>
            <person name="Liu J."/>
            <person name="Yu Q."/>
            <person name="Li R."/>
            <person name="Liao H."/>
            <person name="Li X."/>
            <person name="Kong Y."/>
            <person name="Jiang Z."/>
            <person name="Chourrout D."/>
            <person name="Li R."/>
            <person name="Bao Z."/>
        </authorList>
    </citation>
    <scope>NUCLEOTIDE SEQUENCE [LARGE SCALE GENOMIC DNA]</scope>
    <source>
        <strain evidence="2 3">PY_sf001</strain>
    </source>
</reference>
<name>A0A210Q299_MIZYE</name>
<evidence type="ECO:0000256" key="1">
    <source>
        <dbReference type="SAM" id="SignalP"/>
    </source>
</evidence>
<protein>
    <submittedName>
        <fullName evidence="2">Uncharacterized protein</fullName>
    </submittedName>
</protein>
<dbReference type="OrthoDB" id="6043197at2759"/>
<gene>
    <name evidence="2" type="ORF">KP79_PYT17865</name>
</gene>
<feature type="signal peptide" evidence="1">
    <location>
        <begin position="1"/>
        <end position="20"/>
    </location>
</feature>
<dbReference type="EMBL" id="NEDP02005208">
    <property type="protein sequence ID" value="OWF42867.1"/>
    <property type="molecule type" value="Genomic_DNA"/>
</dbReference>
<feature type="chain" id="PRO_5013143433" evidence="1">
    <location>
        <begin position="21"/>
        <end position="275"/>
    </location>
</feature>
<sequence length="275" mass="30143">MKQLLALEGLLLLGSNIVICAYGPCVIAPYYRGSWDVVSSEVVLKLGRTQVTSVIEGQDRQTFNCVQKKGNILLLKTTTDTKGQCGVICLLFGEMADAGVTIDRLNPVPMNGSIMDPQTIATDVTMTIDDVCRQTKPSYIRTAYIKRKRPGLCSFSEAYRGTWNSTLSGADHTEIKKNSLDIVFAGGFFLSLVCECRDHSAYLLRTAVELMNNMDGFMCVTVATLPTGKPLMTILQSGQFWNGALATVPHLQPLLLARDCPMEATPGMDVILYRD</sequence>
<organism evidence="2 3">
    <name type="scientific">Mizuhopecten yessoensis</name>
    <name type="common">Japanese scallop</name>
    <name type="synonym">Patinopecten yessoensis</name>
    <dbReference type="NCBI Taxonomy" id="6573"/>
    <lineage>
        <taxon>Eukaryota</taxon>
        <taxon>Metazoa</taxon>
        <taxon>Spiralia</taxon>
        <taxon>Lophotrochozoa</taxon>
        <taxon>Mollusca</taxon>
        <taxon>Bivalvia</taxon>
        <taxon>Autobranchia</taxon>
        <taxon>Pteriomorphia</taxon>
        <taxon>Pectinida</taxon>
        <taxon>Pectinoidea</taxon>
        <taxon>Pectinidae</taxon>
        <taxon>Mizuhopecten</taxon>
    </lineage>
</organism>
<evidence type="ECO:0000313" key="3">
    <source>
        <dbReference type="Proteomes" id="UP000242188"/>
    </source>
</evidence>